<dbReference type="AlphaFoldDB" id="A0A0C1ZIB2"/>
<sequence>MRRQRDLEAWLGVRVAVCVALACCSCERDRQPSPDTRASVATHEALILDPGAVRASVVDGLELAAGDPVLARGLGLAALLEHPTSQAAIERLLARVAADPELTRTADQLFVTLQASPAMRSALVDYAREHPELDVAALGEGLVSHVNARLTRPELATLLEAKLKSQLRATDPALARAFVGDAGGGSAIAKGVVARLEDPSFATQLRARLGRDPAAVQTRLERRLADPGRVGPMLLALNREDGELASAAGLDAFAQILDHERTAELLAAGLARMLTDAQLRERCQALFALALAPSFDEAAFGRALDELLGEPALVSEAIALLAALAREPEVRAHVEQLCVRFTNHPGFEGLLLAALD</sequence>
<evidence type="ECO:0000313" key="1">
    <source>
        <dbReference type="EMBL" id="KIG17279.1"/>
    </source>
</evidence>
<gene>
    <name evidence="1" type="ORF">DB30_03462</name>
</gene>
<dbReference type="RefSeq" id="WP_052548477.1">
    <property type="nucleotide sequence ID" value="NZ_JMCC02000027.1"/>
</dbReference>
<dbReference type="EMBL" id="JMCC02000027">
    <property type="protein sequence ID" value="KIG17279.1"/>
    <property type="molecule type" value="Genomic_DNA"/>
</dbReference>
<protein>
    <submittedName>
        <fullName evidence="1">Uncharacterized protein</fullName>
    </submittedName>
</protein>
<organism evidence="1 2">
    <name type="scientific">Enhygromyxa salina</name>
    <dbReference type="NCBI Taxonomy" id="215803"/>
    <lineage>
        <taxon>Bacteria</taxon>
        <taxon>Pseudomonadati</taxon>
        <taxon>Myxococcota</taxon>
        <taxon>Polyangia</taxon>
        <taxon>Nannocystales</taxon>
        <taxon>Nannocystaceae</taxon>
        <taxon>Enhygromyxa</taxon>
    </lineage>
</organism>
<reference evidence="1 2" key="1">
    <citation type="submission" date="2014-12" db="EMBL/GenBank/DDBJ databases">
        <title>Genome assembly of Enhygromyxa salina DSM 15201.</title>
        <authorList>
            <person name="Sharma G."/>
            <person name="Subramanian S."/>
        </authorList>
    </citation>
    <scope>NUCLEOTIDE SEQUENCE [LARGE SCALE GENOMIC DNA]</scope>
    <source>
        <strain evidence="1 2">DSM 15201</strain>
    </source>
</reference>
<dbReference type="Proteomes" id="UP000031599">
    <property type="component" value="Unassembled WGS sequence"/>
</dbReference>
<proteinExistence type="predicted"/>
<accession>A0A0C1ZIB2</accession>
<name>A0A0C1ZIB2_9BACT</name>
<comment type="caution">
    <text evidence="1">The sequence shown here is derived from an EMBL/GenBank/DDBJ whole genome shotgun (WGS) entry which is preliminary data.</text>
</comment>
<evidence type="ECO:0000313" key="2">
    <source>
        <dbReference type="Proteomes" id="UP000031599"/>
    </source>
</evidence>